<keyword evidence="8 9" id="KW-0472">Membrane</keyword>
<evidence type="ECO:0008006" key="12">
    <source>
        <dbReference type="Google" id="ProtNLM"/>
    </source>
</evidence>
<feature type="transmembrane region" description="Helical" evidence="9">
    <location>
        <begin position="62"/>
        <end position="84"/>
    </location>
</feature>
<evidence type="ECO:0000256" key="5">
    <source>
        <dbReference type="ARBA" id="ARBA00022573"/>
    </source>
</evidence>
<dbReference type="EMBL" id="PIPK01000003">
    <property type="protein sequence ID" value="RUO27361.1"/>
    <property type="molecule type" value="Genomic_DNA"/>
</dbReference>
<gene>
    <name evidence="10" type="ORF">CWE07_05310</name>
</gene>
<accession>A0ABY0BTF6</accession>
<evidence type="ECO:0000313" key="11">
    <source>
        <dbReference type="Proteomes" id="UP000287865"/>
    </source>
</evidence>
<comment type="pathway">
    <text evidence="2">Cofactor biosynthesis; adenosylcobalamin biosynthesis.</text>
</comment>
<evidence type="ECO:0000256" key="2">
    <source>
        <dbReference type="ARBA" id="ARBA00004953"/>
    </source>
</evidence>
<keyword evidence="11" id="KW-1185">Reference proteome</keyword>
<reference evidence="10 11" key="1">
    <citation type="journal article" date="2018" name="Front. Microbiol.">
        <title>Genome-Based Analysis Reveals the Taxonomy and Diversity of the Family Idiomarinaceae.</title>
        <authorList>
            <person name="Liu Y."/>
            <person name="Lai Q."/>
            <person name="Shao Z."/>
        </authorList>
    </citation>
    <scope>NUCLEOTIDE SEQUENCE [LARGE SCALE GENOMIC DNA]</scope>
    <source>
        <strain evidence="10 11">CF12-14</strain>
    </source>
</reference>
<comment type="caution">
    <text evidence="10">The sequence shown here is derived from an EMBL/GenBank/DDBJ whole genome shotgun (WGS) entry which is preliminary data.</text>
</comment>
<comment type="similarity">
    <text evidence="3">Belongs to the CobD/CbiB family.</text>
</comment>
<dbReference type="Pfam" id="PF03186">
    <property type="entry name" value="CobD_Cbib"/>
    <property type="match status" value="1"/>
</dbReference>
<keyword evidence="7 9" id="KW-1133">Transmembrane helix</keyword>
<evidence type="ECO:0000256" key="9">
    <source>
        <dbReference type="SAM" id="Phobius"/>
    </source>
</evidence>
<feature type="transmembrane region" description="Helical" evidence="9">
    <location>
        <begin position="160"/>
        <end position="182"/>
    </location>
</feature>
<evidence type="ECO:0000256" key="7">
    <source>
        <dbReference type="ARBA" id="ARBA00022989"/>
    </source>
</evidence>
<feature type="transmembrane region" description="Helical" evidence="9">
    <location>
        <begin position="12"/>
        <end position="28"/>
    </location>
</feature>
<keyword evidence="6 9" id="KW-0812">Transmembrane</keyword>
<organism evidence="10 11">
    <name type="scientific">Aliidiomarina maris</name>
    <dbReference type="NCBI Taxonomy" id="531312"/>
    <lineage>
        <taxon>Bacteria</taxon>
        <taxon>Pseudomonadati</taxon>
        <taxon>Pseudomonadota</taxon>
        <taxon>Gammaproteobacteria</taxon>
        <taxon>Alteromonadales</taxon>
        <taxon>Idiomarinaceae</taxon>
        <taxon>Aliidiomarina</taxon>
    </lineage>
</organism>
<keyword evidence="5" id="KW-0169">Cobalamin biosynthesis</keyword>
<evidence type="ECO:0000313" key="10">
    <source>
        <dbReference type="EMBL" id="RUO27361.1"/>
    </source>
</evidence>
<keyword evidence="4" id="KW-1003">Cell membrane</keyword>
<protein>
    <recommendedName>
        <fullName evidence="12">Adenosylcobinamide-phosphate synthase</fullName>
    </recommendedName>
</protein>
<evidence type="ECO:0000256" key="4">
    <source>
        <dbReference type="ARBA" id="ARBA00022475"/>
    </source>
</evidence>
<evidence type="ECO:0000256" key="3">
    <source>
        <dbReference type="ARBA" id="ARBA00006263"/>
    </source>
</evidence>
<dbReference type="PANTHER" id="PTHR34308">
    <property type="entry name" value="COBALAMIN BIOSYNTHESIS PROTEIN CBIB"/>
    <property type="match status" value="1"/>
</dbReference>
<evidence type="ECO:0000256" key="8">
    <source>
        <dbReference type="ARBA" id="ARBA00023136"/>
    </source>
</evidence>
<dbReference type="InterPro" id="IPR004485">
    <property type="entry name" value="Cobalamin_biosynth_CobD/CbiB"/>
</dbReference>
<evidence type="ECO:0000256" key="1">
    <source>
        <dbReference type="ARBA" id="ARBA00004651"/>
    </source>
</evidence>
<feature type="transmembrane region" description="Helical" evidence="9">
    <location>
        <begin position="299"/>
        <end position="317"/>
    </location>
</feature>
<dbReference type="RefSeq" id="WP_111568426.1">
    <property type="nucleotide sequence ID" value="NZ_PIPK01000003.1"/>
</dbReference>
<name>A0ABY0BTF6_9GAMM</name>
<feature type="transmembrane region" description="Helical" evidence="9">
    <location>
        <begin position="202"/>
        <end position="223"/>
    </location>
</feature>
<evidence type="ECO:0000256" key="6">
    <source>
        <dbReference type="ARBA" id="ARBA00022692"/>
    </source>
</evidence>
<proteinExistence type="inferred from homology"/>
<sequence>MASLPQWPPEVSLWLLYTLIIVAERYLSGVGRSHPAHALNLLAIGMARKVQRPDNSRSQQRISGLMALLSLTLPWLVIVAMVMWISELDWIIDALILFVCLHSCSARKDFNAIAGHLKLGHNERAKALNQAYVSRDTSRLSELGNTKAGIEWYSRFITQAWVSTLLWFVVVGPLAALAYRIIYQLAQAWPATQTQWRDFGFAANWLARAFSWPGVYLVLLMLAMRQLLGGKVLPWRFAQQPYMHAQDGKIWRAVASRLHITLGGPIMLNGRKRVRPKFHFGAEPSPHALPKLGRLMTRIQLCTWLIISPLLLIGLVIQ</sequence>
<dbReference type="Proteomes" id="UP000287865">
    <property type="component" value="Unassembled WGS sequence"/>
</dbReference>
<dbReference type="PANTHER" id="PTHR34308:SF1">
    <property type="entry name" value="COBALAMIN BIOSYNTHESIS PROTEIN CBIB"/>
    <property type="match status" value="1"/>
</dbReference>
<comment type="subcellular location">
    <subcellularLocation>
        <location evidence="1">Cell membrane</location>
        <topology evidence="1">Multi-pass membrane protein</topology>
    </subcellularLocation>
</comment>